<dbReference type="AlphaFoldDB" id="A0A7X6BAT3"/>
<feature type="chain" id="PRO_5030854250" description="Sensory transduction regulator" evidence="1">
    <location>
        <begin position="20"/>
        <end position="161"/>
    </location>
</feature>
<gene>
    <name evidence="2" type="ORF">GGR89_000010</name>
</gene>
<sequence length="161" mass="17813">MKMGVLIGLGLLAAVPAQAQAQAQVKSTDPQSVVKALQDAGYKAELAKDSDGDPIIRSGAQGYKFTIFFMSCDKGRNCGDLQFYAGWTDKLSPERANAWTQKHRFARVYSDEKGEAAIEYDLNFEDQPMTTVLFRKNLELWDSLVGSFADYVNESNGAEKQ</sequence>
<reference evidence="2 3" key="1">
    <citation type="submission" date="2020-03" db="EMBL/GenBank/DDBJ databases">
        <title>Genomic Encyclopedia of Type Strains, Phase IV (KMG-IV): sequencing the most valuable type-strain genomes for metagenomic binning, comparative biology and taxonomic classification.</title>
        <authorList>
            <person name="Goeker M."/>
        </authorList>
    </citation>
    <scope>NUCLEOTIDE SEQUENCE [LARGE SCALE GENOMIC DNA]</scope>
    <source>
        <strain evidence="2 3">DSM 7225</strain>
    </source>
</reference>
<evidence type="ECO:0000256" key="1">
    <source>
        <dbReference type="SAM" id="SignalP"/>
    </source>
</evidence>
<dbReference type="Proteomes" id="UP000531251">
    <property type="component" value="Unassembled WGS sequence"/>
</dbReference>
<dbReference type="RefSeq" id="WP_125974537.1">
    <property type="nucleotide sequence ID" value="NZ_BAAADY010000022.1"/>
</dbReference>
<keyword evidence="3" id="KW-1185">Reference proteome</keyword>
<feature type="signal peptide" evidence="1">
    <location>
        <begin position="1"/>
        <end position="19"/>
    </location>
</feature>
<name>A0A7X6BAT3_9SPHN</name>
<protein>
    <recommendedName>
        <fullName evidence="4">Sensory transduction regulator</fullName>
    </recommendedName>
</protein>
<accession>A0A7X6BAT3</accession>
<dbReference type="InterPro" id="IPR019660">
    <property type="entry name" value="Put_sensory_transdc_reg_YbjN"/>
</dbReference>
<dbReference type="CDD" id="cd17511">
    <property type="entry name" value="YbjN_AmyR-like"/>
    <property type="match status" value="1"/>
</dbReference>
<evidence type="ECO:0000313" key="3">
    <source>
        <dbReference type="Proteomes" id="UP000531251"/>
    </source>
</evidence>
<proteinExistence type="predicted"/>
<keyword evidence="1" id="KW-0732">Signal</keyword>
<dbReference type="Pfam" id="PF10722">
    <property type="entry name" value="YbjN"/>
    <property type="match status" value="1"/>
</dbReference>
<dbReference type="EMBL" id="JAATJB010000001">
    <property type="protein sequence ID" value="NJB95718.1"/>
    <property type="molecule type" value="Genomic_DNA"/>
</dbReference>
<comment type="caution">
    <text evidence="2">The sequence shown here is derived from an EMBL/GenBank/DDBJ whole genome shotgun (WGS) entry which is preliminary data.</text>
</comment>
<organism evidence="2 3">
    <name type="scientific">Sphingomonas trueperi</name>
    <dbReference type="NCBI Taxonomy" id="53317"/>
    <lineage>
        <taxon>Bacteria</taxon>
        <taxon>Pseudomonadati</taxon>
        <taxon>Pseudomonadota</taxon>
        <taxon>Alphaproteobacteria</taxon>
        <taxon>Sphingomonadales</taxon>
        <taxon>Sphingomonadaceae</taxon>
        <taxon>Sphingomonas</taxon>
    </lineage>
</organism>
<evidence type="ECO:0008006" key="4">
    <source>
        <dbReference type="Google" id="ProtNLM"/>
    </source>
</evidence>
<evidence type="ECO:0000313" key="2">
    <source>
        <dbReference type="EMBL" id="NJB95718.1"/>
    </source>
</evidence>